<dbReference type="Proteomes" id="UP000432568">
    <property type="component" value="Unassembled WGS sequence"/>
</dbReference>
<dbReference type="EMBL" id="VMTX01000001">
    <property type="protein sequence ID" value="TVU86846.1"/>
    <property type="molecule type" value="Genomic_DNA"/>
</dbReference>
<gene>
    <name evidence="2" type="ORF">FME68_04045</name>
    <name evidence="3" type="ORF">FQN05_01115</name>
</gene>
<evidence type="ECO:0000256" key="1">
    <source>
        <dbReference type="SAM" id="Phobius"/>
    </source>
</evidence>
<keyword evidence="1" id="KW-0812">Transmembrane</keyword>
<name>A0A2N6TG37_9CORY</name>
<reference evidence="3 4" key="1">
    <citation type="submission" date="2019-07" db="EMBL/GenBank/DDBJ databases">
        <title>Draft genome of C. aurimucosum strain 15-4290.</title>
        <authorList>
            <person name="Pacheco L.G.C."/>
            <person name="Aguiar E.R.G.R."/>
            <person name="Navas J."/>
            <person name="Santos C.S."/>
            <person name="Rocha D.J.P.G."/>
        </authorList>
    </citation>
    <scope>NUCLEOTIDE SEQUENCE [LARGE SCALE GENOMIC DNA]</scope>
    <source>
        <strain evidence="3 4">15-4290</strain>
    </source>
</reference>
<protein>
    <submittedName>
        <fullName evidence="2">DUF2631 domain-containing protein</fullName>
    </submittedName>
</protein>
<evidence type="ECO:0000313" key="4">
    <source>
        <dbReference type="Proteomes" id="UP000320648"/>
    </source>
</evidence>
<evidence type="ECO:0000313" key="3">
    <source>
        <dbReference type="EMBL" id="TVU86846.1"/>
    </source>
</evidence>
<dbReference type="AlphaFoldDB" id="A0A2N6TG37"/>
<evidence type="ECO:0000313" key="5">
    <source>
        <dbReference type="Proteomes" id="UP000432568"/>
    </source>
</evidence>
<feature type="transmembrane region" description="Helical" evidence="1">
    <location>
        <begin position="59"/>
        <end position="78"/>
    </location>
</feature>
<comment type="caution">
    <text evidence="2">The sequence shown here is derived from an EMBL/GenBank/DDBJ whole genome shotgun (WGS) entry which is preliminary data.</text>
</comment>
<dbReference type="EMBL" id="VIOG01000003">
    <property type="protein sequence ID" value="MTD91067.1"/>
    <property type="molecule type" value="Genomic_DNA"/>
</dbReference>
<proteinExistence type="predicted"/>
<organism evidence="2 5">
    <name type="scientific">Corynebacterium aurimucosum</name>
    <dbReference type="NCBI Taxonomy" id="169292"/>
    <lineage>
        <taxon>Bacteria</taxon>
        <taxon>Bacillati</taxon>
        <taxon>Actinomycetota</taxon>
        <taxon>Actinomycetes</taxon>
        <taxon>Mycobacteriales</taxon>
        <taxon>Corynebacteriaceae</taxon>
        <taxon>Corynebacterium</taxon>
    </lineage>
</organism>
<dbReference type="RefSeq" id="WP_046648059.1">
    <property type="nucleotide sequence ID" value="NZ_JUMN01000053.1"/>
</dbReference>
<evidence type="ECO:0000313" key="2">
    <source>
        <dbReference type="EMBL" id="MTD91067.1"/>
    </source>
</evidence>
<accession>A0A2N6TG37</accession>
<dbReference type="InterPro" id="IPR024341">
    <property type="entry name" value="DUF2631"/>
</dbReference>
<keyword evidence="1" id="KW-0472">Membrane</keyword>
<reference evidence="2 5" key="2">
    <citation type="submission" date="2019-07" db="EMBL/GenBank/DDBJ databases">
        <title>Draft genome of C. aurimucosum strain 332.</title>
        <authorList>
            <person name="Pacheco L.G.C."/>
            <person name="Aguiar E.R.G.R."/>
            <person name="Barberis C.M."/>
            <person name="Almuzara M.N."/>
            <person name="Traglia G.M."/>
            <person name="Santos C.S."/>
            <person name="Vay C.A."/>
            <person name="Rocha D.J.P.G."/>
        </authorList>
    </citation>
    <scope>NUCLEOTIDE SEQUENCE [LARGE SCALE GENOMIC DNA]</scope>
    <source>
        <strain evidence="2 5">332</strain>
    </source>
</reference>
<keyword evidence="1" id="KW-1133">Transmembrane helix</keyword>
<sequence>MSSHKPASQVFDGVSTDDVPSAGFGWSRISRSGVQIAGWTSVVFLLAYNFGNHKGHVETIWLITLAVLIALGLVIYALQPKLSQVRTLTARNKPVGHEEPDWAYEQKTVHNVYASLTDDELRALNIEPSRVAHLRGVTEGRHAAKPVAN</sequence>
<dbReference type="Pfam" id="PF10939">
    <property type="entry name" value="DUF2631"/>
    <property type="match status" value="1"/>
</dbReference>
<dbReference type="Proteomes" id="UP000320648">
    <property type="component" value="Unassembled WGS sequence"/>
</dbReference>